<evidence type="ECO:0000256" key="1">
    <source>
        <dbReference type="SAM" id="MobiDB-lite"/>
    </source>
</evidence>
<protein>
    <submittedName>
        <fullName evidence="2">Uncharacterized protein</fullName>
    </submittedName>
</protein>
<dbReference type="EMBL" id="BAAADG010000002">
    <property type="protein sequence ID" value="GAA0217623.1"/>
    <property type="molecule type" value="Genomic_DNA"/>
</dbReference>
<evidence type="ECO:0000313" key="2">
    <source>
        <dbReference type="EMBL" id="GAA0217623.1"/>
    </source>
</evidence>
<sequence length="84" mass="9272">MVGHYNSDKFEARTLYVVWLLICNEVSAIQIKSCRIISALIFKPCLSISFLLVQLAKPMKPRHAAEDSKATVGSMRSTTGSVSL</sequence>
<reference evidence="2 3" key="1">
    <citation type="journal article" date="2019" name="Int. J. Syst. Evol. Microbiol.">
        <title>The Global Catalogue of Microorganisms (GCM) 10K type strain sequencing project: providing services to taxonomists for standard genome sequencing and annotation.</title>
        <authorList>
            <consortium name="The Broad Institute Genomics Platform"/>
            <consortium name="The Broad Institute Genome Sequencing Center for Infectious Disease"/>
            <person name="Wu L."/>
            <person name="Ma J."/>
        </authorList>
    </citation>
    <scope>NUCLEOTIDE SEQUENCE [LARGE SCALE GENOMIC DNA]</scope>
    <source>
        <strain evidence="2 3">JCM 6886</strain>
    </source>
</reference>
<dbReference type="Proteomes" id="UP001501476">
    <property type="component" value="Unassembled WGS sequence"/>
</dbReference>
<name>A0ABN0TBQ9_9GAMM</name>
<proteinExistence type="predicted"/>
<keyword evidence="3" id="KW-1185">Reference proteome</keyword>
<feature type="compositionally biased region" description="Polar residues" evidence="1">
    <location>
        <begin position="74"/>
        <end position="84"/>
    </location>
</feature>
<feature type="region of interest" description="Disordered" evidence="1">
    <location>
        <begin position="63"/>
        <end position="84"/>
    </location>
</feature>
<evidence type="ECO:0000313" key="3">
    <source>
        <dbReference type="Proteomes" id="UP001501476"/>
    </source>
</evidence>
<accession>A0ABN0TBQ9</accession>
<comment type="caution">
    <text evidence="2">The sequence shown here is derived from an EMBL/GenBank/DDBJ whole genome shotgun (WGS) entry which is preliminary data.</text>
</comment>
<organism evidence="2 3">
    <name type="scientific">Methylophaga marina</name>
    <dbReference type="NCBI Taxonomy" id="45495"/>
    <lineage>
        <taxon>Bacteria</taxon>
        <taxon>Pseudomonadati</taxon>
        <taxon>Pseudomonadota</taxon>
        <taxon>Gammaproteobacteria</taxon>
        <taxon>Thiotrichales</taxon>
        <taxon>Piscirickettsiaceae</taxon>
        <taxon>Methylophaga</taxon>
    </lineage>
</organism>
<gene>
    <name evidence="2" type="ORF">GCM10008964_06420</name>
</gene>